<dbReference type="InterPro" id="IPR027417">
    <property type="entry name" value="P-loop_NTPase"/>
</dbReference>
<dbReference type="Proteomes" id="UP000310249">
    <property type="component" value="Unassembled WGS sequence"/>
</dbReference>
<reference evidence="7" key="2">
    <citation type="submission" date="2019-06" db="EMBL/GenBank/DDBJ databases">
        <title>Co-occurence of chitin degradation, pigmentation and bioactivity in marine Pseudoalteromonas.</title>
        <authorList>
            <person name="Sonnenschein E.C."/>
            <person name="Bech P.K."/>
        </authorList>
    </citation>
    <scope>NUCLEOTIDE SEQUENCE [LARGE SCALE GENOMIC DNA]</scope>
    <source>
        <strain evidence="7">S2676</strain>
    </source>
</reference>
<dbReference type="GO" id="GO:0005524">
    <property type="term" value="F:ATP binding"/>
    <property type="evidence" value="ECO:0007669"/>
    <property type="project" value="UniProtKB-KW"/>
</dbReference>
<dbReference type="Gene3D" id="3.40.50.300">
    <property type="entry name" value="P-loop containing nucleotide triphosphate hydrolases"/>
    <property type="match status" value="2"/>
</dbReference>
<sequence>MLLILSITQIFSENGPLAHHFSGYQPRQPQIDMAEAIDQVVKEGGQCVVEAGTGTGKTFAYLVPALLNDKKVIISTGSKALQEQLYHRDLPELLKALGKGRKVALLKGRANYLCTYRLNEHVAHVPSDDPDVMHQLAMVAKFATETQSGDLADCVGIEEDAKVLPYVNSTADNCLGKDCPDFAECYIRKARLKASEADLVVINHHLFFADMSVKESGFAELMPTADTYIFDEAHQLGEIASDYFGESISTKQLQALINDLRLIYRSDIPDMLQLGKTLNKLETSVADLRLVFGSDGARGDWREKLQDKAICDALHRVISNLDFLYQVLKLCLDRSDKIEHPLERVLSFKGQLDRAFDVSLSGFSYWFETTRRFLTIHITPLDVSSRFKDMMAKSEASFVFTSATLSVDNSLAHFNASLGLEPDHQAIVDSPFDYESQALLCLPRYLPETKDELMPHALVKIAKQVINAAKGRTFLLFTSYRVMHLVYEGLSTATEYPVFMQGQASKRIILEQFVRHGNAVLMGTASFWEGVDVRGDTLSCVLIDKLPFTSPDDPLLQARMKDAQLQDKEPFDEIQLPLAVIALKQGVGRLIRDKKDKGVLIICDNRLVTRKYGETFIKSLPAMSRTRDLDKALSFLENIDQHEI</sequence>
<organism evidence="6 7">
    <name type="scientific">Pseudoalteromonas rubra</name>
    <dbReference type="NCBI Taxonomy" id="43658"/>
    <lineage>
        <taxon>Bacteria</taxon>
        <taxon>Pseudomonadati</taxon>
        <taxon>Pseudomonadota</taxon>
        <taxon>Gammaproteobacteria</taxon>
        <taxon>Alteromonadales</taxon>
        <taxon>Pseudoalteromonadaceae</taxon>
        <taxon>Pseudoalteromonas</taxon>
    </lineage>
</organism>
<dbReference type="PROSITE" id="PS51193">
    <property type="entry name" value="HELICASE_ATP_BIND_2"/>
    <property type="match status" value="1"/>
</dbReference>
<proteinExistence type="inferred from homology"/>
<dbReference type="InterPro" id="IPR011545">
    <property type="entry name" value="DEAD/DEAH_box_helicase_dom"/>
</dbReference>
<name>A0A5S3WWR7_9GAMM</name>
<dbReference type="Pfam" id="PF00270">
    <property type="entry name" value="DEAD"/>
    <property type="match status" value="1"/>
</dbReference>
<keyword evidence="2" id="KW-0378">Hydrolase</keyword>
<accession>A0A5S3WWR7</accession>
<keyword evidence="3" id="KW-0067">ATP-binding</keyword>
<dbReference type="InterPro" id="IPR006555">
    <property type="entry name" value="ATP-dep_Helicase_C"/>
</dbReference>
<dbReference type="Pfam" id="PF13307">
    <property type="entry name" value="Helicase_C_2"/>
    <property type="match status" value="1"/>
</dbReference>
<keyword evidence="6" id="KW-0347">Helicase</keyword>
<dbReference type="FunFam" id="3.40.50.300:FF:000466">
    <property type="entry name" value="ATP-dependent DNA helicase"/>
    <property type="match status" value="1"/>
</dbReference>
<evidence type="ECO:0000256" key="1">
    <source>
        <dbReference type="ARBA" id="ARBA00022741"/>
    </source>
</evidence>
<gene>
    <name evidence="6" type="ORF">CWB99_00775</name>
</gene>
<keyword evidence="1" id="KW-0547">Nucleotide-binding</keyword>
<dbReference type="AlphaFoldDB" id="A0A5S3WWR7"/>
<dbReference type="GO" id="GO:0016818">
    <property type="term" value="F:hydrolase activity, acting on acid anhydrides, in phosphorus-containing anhydrides"/>
    <property type="evidence" value="ECO:0007669"/>
    <property type="project" value="InterPro"/>
</dbReference>
<evidence type="ECO:0000259" key="5">
    <source>
        <dbReference type="PROSITE" id="PS51193"/>
    </source>
</evidence>
<evidence type="ECO:0000313" key="7">
    <source>
        <dbReference type="Proteomes" id="UP000310249"/>
    </source>
</evidence>
<dbReference type="InterPro" id="IPR014013">
    <property type="entry name" value="Helic_SF1/SF2_ATP-bd_DinG/Rad3"/>
</dbReference>
<dbReference type="EMBL" id="PNCI01000001">
    <property type="protein sequence ID" value="TMP33279.1"/>
    <property type="molecule type" value="Genomic_DNA"/>
</dbReference>
<dbReference type="SMART" id="SM00491">
    <property type="entry name" value="HELICc2"/>
    <property type="match status" value="1"/>
</dbReference>
<dbReference type="SUPFAM" id="SSF52540">
    <property type="entry name" value="P-loop containing nucleoside triphosphate hydrolases"/>
    <property type="match status" value="2"/>
</dbReference>
<evidence type="ECO:0000256" key="4">
    <source>
        <dbReference type="ARBA" id="ARBA00038058"/>
    </source>
</evidence>
<reference evidence="6 7" key="1">
    <citation type="submission" date="2018-01" db="EMBL/GenBank/DDBJ databases">
        <authorList>
            <person name="Paulsen S."/>
            <person name="Gram L.K."/>
        </authorList>
    </citation>
    <scope>NUCLEOTIDE SEQUENCE [LARGE SCALE GENOMIC DNA]</scope>
    <source>
        <strain evidence="6 7">S2676</strain>
    </source>
</reference>
<protein>
    <submittedName>
        <fullName evidence="6">ATP-dependent helicase</fullName>
    </submittedName>
</protein>
<feature type="domain" description="Helicase ATP-binding" evidence="5">
    <location>
        <begin position="16"/>
        <end position="278"/>
    </location>
</feature>
<dbReference type="OrthoDB" id="9805194at2"/>
<dbReference type="GO" id="GO:0003676">
    <property type="term" value="F:nucleic acid binding"/>
    <property type="evidence" value="ECO:0007669"/>
    <property type="project" value="InterPro"/>
</dbReference>
<dbReference type="PANTHER" id="PTHR11472:SF34">
    <property type="entry name" value="REGULATOR OF TELOMERE ELONGATION HELICASE 1"/>
    <property type="match status" value="1"/>
</dbReference>
<dbReference type="PANTHER" id="PTHR11472">
    <property type="entry name" value="DNA REPAIR DEAD HELICASE RAD3/XP-D SUBFAMILY MEMBER"/>
    <property type="match status" value="1"/>
</dbReference>
<evidence type="ECO:0000256" key="3">
    <source>
        <dbReference type="ARBA" id="ARBA00022840"/>
    </source>
</evidence>
<comment type="similarity">
    <text evidence="4">Belongs to the helicase family. DinG subfamily.</text>
</comment>
<evidence type="ECO:0000256" key="2">
    <source>
        <dbReference type="ARBA" id="ARBA00022801"/>
    </source>
</evidence>
<dbReference type="GO" id="GO:0003678">
    <property type="term" value="F:DNA helicase activity"/>
    <property type="evidence" value="ECO:0007669"/>
    <property type="project" value="TreeGrafter"/>
</dbReference>
<comment type="caution">
    <text evidence="6">The sequence shown here is derived from an EMBL/GenBank/DDBJ whole genome shotgun (WGS) entry which is preliminary data.</text>
</comment>
<dbReference type="GO" id="GO:0006281">
    <property type="term" value="P:DNA repair"/>
    <property type="evidence" value="ECO:0007669"/>
    <property type="project" value="TreeGrafter"/>
</dbReference>
<dbReference type="InterPro" id="IPR045028">
    <property type="entry name" value="DinG/Rad3-like"/>
</dbReference>
<evidence type="ECO:0000313" key="6">
    <source>
        <dbReference type="EMBL" id="TMP33279.1"/>
    </source>
</evidence>